<name>A0A1X0WGJ3_9GAMM</name>
<dbReference type="SUPFAM" id="SSF52402">
    <property type="entry name" value="Adenine nucleotide alpha hydrolases-like"/>
    <property type="match status" value="1"/>
</dbReference>
<evidence type="ECO:0000256" key="6">
    <source>
        <dbReference type="ARBA" id="ARBA00022555"/>
    </source>
</evidence>
<feature type="binding site" evidence="14">
    <location>
        <begin position="12"/>
        <end position="19"/>
    </location>
    <ligand>
        <name>ATP</name>
        <dbReference type="ChEBI" id="CHEBI:30616"/>
    </ligand>
</feature>
<evidence type="ECO:0000256" key="11">
    <source>
        <dbReference type="ARBA" id="ARBA00022884"/>
    </source>
</evidence>
<feature type="region of interest" description="Interaction with target base in tRNA" evidence="14">
    <location>
        <begin position="98"/>
        <end position="100"/>
    </location>
</feature>
<sequence>MSDNSQKKVIVGMSGGVDSSVSAYLLQQQGYQVEGLFMKNWEEDDDEEYCSAATDLADAQAVSDKLGIKLHTINFAAEYWDNVFEHFLQEYKAGRTPNPDILCNKEIKFKAFLEFAAEDLGADYIATGHYVRRHDVDGQSQLLRGLDGNKDQSYFLYTLGSHQIAKSLFPVGELEKPEVRRIAEEQELVTAKKKDSTGICFIGERKFRDFLGRYLPAQPGVIKSVEGQEMGKHQGLMYHTLGQRKGLGIGGQKDGGEDPWYVVDKDVANNILYVAQGHEHPRLMSVGLIAQQLDWVDRQPITAPFNCVVKTRYRQEDILCVVTPLDDNRIEVRFESPVAAVTPGQSAVFYQGEVCLGGGVIEQRIPLTQ</sequence>
<dbReference type="GO" id="GO:0005737">
    <property type="term" value="C:cytoplasm"/>
    <property type="evidence" value="ECO:0007669"/>
    <property type="project" value="UniProtKB-SubCell"/>
</dbReference>
<keyword evidence="9 14" id="KW-0547">Nucleotide-binding</keyword>
<keyword evidence="7 14" id="KW-0808">Transferase</keyword>
<keyword evidence="18" id="KW-1185">Reference proteome</keyword>
<comment type="subunit">
    <text evidence="14">Interacts with TusE.</text>
</comment>
<evidence type="ECO:0000256" key="1">
    <source>
        <dbReference type="ARBA" id="ARBA00004496"/>
    </source>
</evidence>
<feature type="active site" description="Nucleophile" evidence="14">
    <location>
        <position position="103"/>
    </location>
</feature>
<evidence type="ECO:0000256" key="14">
    <source>
        <dbReference type="HAMAP-Rule" id="MF_00144"/>
    </source>
</evidence>
<dbReference type="HAMAP" id="MF_00144">
    <property type="entry name" value="tRNA_thiouridyl_MnmA"/>
    <property type="match status" value="1"/>
</dbReference>
<evidence type="ECO:0000256" key="9">
    <source>
        <dbReference type="ARBA" id="ARBA00022741"/>
    </source>
</evidence>
<comment type="catalytic activity">
    <reaction evidence="13 14">
        <text>S-sulfanyl-L-cysteinyl-[protein] + uridine(34) in tRNA + AH2 + ATP = 2-thiouridine(34) in tRNA + L-cysteinyl-[protein] + A + AMP + diphosphate + H(+)</text>
        <dbReference type="Rhea" id="RHEA:47032"/>
        <dbReference type="Rhea" id="RHEA-COMP:10131"/>
        <dbReference type="Rhea" id="RHEA-COMP:11726"/>
        <dbReference type="Rhea" id="RHEA-COMP:11727"/>
        <dbReference type="Rhea" id="RHEA-COMP:11728"/>
        <dbReference type="ChEBI" id="CHEBI:13193"/>
        <dbReference type="ChEBI" id="CHEBI:15378"/>
        <dbReference type="ChEBI" id="CHEBI:17499"/>
        <dbReference type="ChEBI" id="CHEBI:29950"/>
        <dbReference type="ChEBI" id="CHEBI:30616"/>
        <dbReference type="ChEBI" id="CHEBI:33019"/>
        <dbReference type="ChEBI" id="CHEBI:61963"/>
        <dbReference type="ChEBI" id="CHEBI:65315"/>
        <dbReference type="ChEBI" id="CHEBI:87170"/>
        <dbReference type="ChEBI" id="CHEBI:456215"/>
        <dbReference type="EC" id="2.8.1.13"/>
    </reaction>
</comment>
<gene>
    <name evidence="14" type="primary">mnmA</name>
    <name evidence="17" type="ORF">BS640_09255</name>
</gene>
<feature type="domain" description="tRNA-specific 2-thiouridylase MnmA-like central" evidence="16">
    <location>
        <begin position="208"/>
        <end position="276"/>
    </location>
</feature>
<evidence type="ECO:0000256" key="12">
    <source>
        <dbReference type="ARBA" id="ARBA00023157"/>
    </source>
</evidence>
<evidence type="ECO:0000256" key="3">
    <source>
        <dbReference type="ARBA" id="ARBA00011949"/>
    </source>
</evidence>
<feature type="domain" description="tRNA-specific 2-thiouridylase MnmA-like C-terminal" evidence="15">
    <location>
        <begin position="287"/>
        <end position="361"/>
    </location>
</feature>
<evidence type="ECO:0000313" key="17">
    <source>
        <dbReference type="EMBL" id="ORJ25831.1"/>
    </source>
</evidence>
<dbReference type="AlphaFoldDB" id="A0A1X0WGJ3"/>
<dbReference type="Gene3D" id="2.40.30.10">
    <property type="entry name" value="Translation factors"/>
    <property type="match status" value="1"/>
</dbReference>
<evidence type="ECO:0000256" key="13">
    <source>
        <dbReference type="ARBA" id="ARBA00051542"/>
    </source>
</evidence>
<dbReference type="FunFam" id="2.40.30.10:FF:000023">
    <property type="entry name" value="tRNA-specific 2-thiouridylase MnmA"/>
    <property type="match status" value="1"/>
</dbReference>
<feature type="disulfide bond" description="Alternate" evidence="14">
    <location>
        <begin position="103"/>
        <end position="200"/>
    </location>
</feature>
<evidence type="ECO:0000256" key="10">
    <source>
        <dbReference type="ARBA" id="ARBA00022840"/>
    </source>
</evidence>
<evidence type="ECO:0000256" key="4">
    <source>
        <dbReference type="ARBA" id="ARBA00013805"/>
    </source>
</evidence>
<comment type="function">
    <text evidence="14">Catalyzes the 2-thiolation of uridine at the wobble position (U34) of tRNA(Lys), tRNA(Glu) and tRNA(Gln), leading to the formation of s(2)U34, the first step of tRNA-mnm(5)s(2)U34 synthesis. Sulfur is provided by IscS, via a sulfur-relay system. Binds ATP and its substrate tRNAs.</text>
</comment>
<dbReference type="InterPro" id="IPR046884">
    <property type="entry name" value="MnmA-like_central"/>
</dbReference>
<dbReference type="NCBIfam" id="NF001138">
    <property type="entry name" value="PRK00143.1"/>
    <property type="match status" value="1"/>
</dbReference>
<dbReference type="GO" id="GO:0103016">
    <property type="term" value="F:tRNA-uridine 2-sulfurtransferase activity"/>
    <property type="evidence" value="ECO:0007669"/>
    <property type="project" value="UniProtKB-EC"/>
</dbReference>
<feature type="active site" description="Cysteine persulfide intermediate" evidence="14">
    <location>
        <position position="200"/>
    </location>
</feature>
<dbReference type="FunFam" id="3.40.50.620:FF:000004">
    <property type="entry name" value="tRNA-specific 2-thiouridylase MnmA"/>
    <property type="match status" value="1"/>
</dbReference>
<reference evidence="17 18" key="1">
    <citation type="journal article" date="2017" name="Int. J. Syst. Evol. Microbiol.">
        <title>Rouxiella badensis sp. nov. and Rouxiella silvae sp. nov. isolated from peat bog soil in Germany and emendation of the genus description.</title>
        <authorList>
            <person name="Le Fleche-Mateos A."/>
            <person name="Kugler J.H."/>
            <person name="Hansen S.H."/>
            <person name="Syldatk C."/>
            <person name="Hausmann R."/>
            <person name="Lomprez F."/>
            <person name="Vandenbogaert M."/>
            <person name="Manuguerra J.C."/>
            <person name="Grimont P.A."/>
        </authorList>
    </citation>
    <scope>NUCLEOTIDE SEQUENCE [LARGE SCALE GENOMIC DNA]</scope>
    <source>
        <strain evidence="17 18">DSM 100043</strain>
    </source>
</reference>
<keyword evidence="8 14" id="KW-0819">tRNA processing</keyword>
<dbReference type="GO" id="GO:0002143">
    <property type="term" value="P:tRNA wobble position uridine thiolation"/>
    <property type="evidence" value="ECO:0007669"/>
    <property type="project" value="TreeGrafter"/>
</dbReference>
<evidence type="ECO:0000256" key="8">
    <source>
        <dbReference type="ARBA" id="ARBA00022694"/>
    </source>
</evidence>
<evidence type="ECO:0000256" key="7">
    <source>
        <dbReference type="ARBA" id="ARBA00022679"/>
    </source>
</evidence>
<dbReference type="RefSeq" id="WP_084912428.1">
    <property type="nucleotide sequence ID" value="NZ_MRWE01000012.1"/>
</dbReference>
<dbReference type="InterPro" id="IPR014729">
    <property type="entry name" value="Rossmann-like_a/b/a_fold"/>
</dbReference>
<dbReference type="GO" id="GO:0005524">
    <property type="term" value="F:ATP binding"/>
    <property type="evidence" value="ECO:0007669"/>
    <property type="project" value="UniProtKB-KW"/>
</dbReference>
<keyword evidence="6 14" id="KW-0820">tRNA-binding</keyword>
<feature type="binding site" evidence="14">
    <location>
        <position position="128"/>
    </location>
    <ligand>
        <name>ATP</name>
        <dbReference type="ChEBI" id="CHEBI:30616"/>
    </ligand>
</feature>
<dbReference type="EMBL" id="MRWE01000012">
    <property type="protein sequence ID" value="ORJ25831.1"/>
    <property type="molecule type" value="Genomic_DNA"/>
</dbReference>
<feature type="site" description="Interaction with tRNA" evidence="14">
    <location>
        <position position="345"/>
    </location>
</feature>
<keyword evidence="11 14" id="KW-0694">RNA-binding</keyword>
<dbReference type="InterPro" id="IPR004506">
    <property type="entry name" value="MnmA-like"/>
</dbReference>
<accession>A0A1X0WGJ3</accession>
<dbReference type="STRING" id="1646377.BS640_09255"/>
<feature type="region of interest" description="Interaction with tRNA" evidence="14">
    <location>
        <begin position="312"/>
        <end position="313"/>
    </location>
</feature>
<dbReference type="CDD" id="cd01998">
    <property type="entry name" value="MnmA_TRMU-like"/>
    <property type="match status" value="1"/>
</dbReference>
<comment type="similarity">
    <text evidence="2 14">Belongs to the MnmA/TRMU family.</text>
</comment>
<protein>
    <recommendedName>
        <fullName evidence="4 14">tRNA-specific 2-thiouridylase MnmA</fullName>
        <ecNumber evidence="3 14">2.8.1.13</ecNumber>
    </recommendedName>
</protein>
<organism evidence="17 18">
    <name type="scientific">Rouxiella badensis</name>
    <dbReference type="NCBI Taxonomy" id="1646377"/>
    <lineage>
        <taxon>Bacteria</taxon>
        <taxon>Pseudomonadati</taxon>
        <taxon>Pseudomonadota</taxon>
        <taxon>Gammaproteobacteria</taxon>
        <taxon>Enterobacterales</taxon>
        <taxon>Yersiniaceae</taxon>
        <taxon>Rouxiella</taxon>
    </lineage>
</organism>
<dbReference type="PANTHER" id="PTHR11933">
    <property type="entry name" value="TRNA 5-METHYLAMINOMETHYL-2-THIOURIDYLATE -METHYLTRANSFERASE"/>
    <property type="match status" value="1"/>
</dbReference>
<keyword evidence="5 14" id="KW-0963">Cytoplasm</keyword>
<keyword evidence="10 14" id="KW-0067">ATP-binding</keyword>
<evidence type="ECO:0000259" key="16">
    <source>
        <dbReference type="Pfam" id="PF20259"/>
    </source>
</evidence>
<dbReference type="Pfam" id="PF20258">
    <property type="entry name" value="tRNA_Me_trans_C"/>
    <property type="match status" value="1"/>
</dbReference>
<comment type="caution">
    <text evidence="17">The sequence shown here is derived from an EMBL/GenBank/DDBJ whole genome shotgun (WGS) entry which is preliminary data.</text>
</comment>
<feature type="region of interest" description="Interaction with tRNA" evidence="14">
    <location>
        <begin position="150"/>
        <end position="152"/>
    </location>
</feature>
<proteinExistence type="inferred from homology"/>
<dbReference type="Pfam" id="PF20259">
    <property type="entry name" value="tRNA_Me_trans_M"/>
    <property type="match status" value="1"/>
</dbReference>
<evidence type="ECO:0000313" key="18">
    <source>
        <dbReference type="Proteomes" id="UP000192536"/>
    </source>
</evidence>
<dbReference type="Gene3D" id="3.40.50.620">
    <property type="entry name" value="HUPs"/>
    <property type="match status" value="1"/>
</dbReference>
<dbReference type="InterPro" id="IPR023382">
    <property type="entry name" value="MnmA-like_central_sf"/>
</dbReference>
<feature type="binding site" evidence="14">
    <location>
        <position position="38"/>
    </location>
    <ligand>
        <name>ATP</name>
        <dbReference type="ChEBI" id="CHEBI:30616"/>
    </ligand>
</feature>
<evidence type="ECO:0000259" key="15">
    <source>
        <dbReference type="Pfam" id="PF20258"/>
    </source>
</evidence>
<dbReference type="Gene3D" id="2.30.30.280">
    <property type="entry name" value="Adenine nucleotide alpha hydrolases-like domains"/>
    <property type="match status" value="1"/>
</dbReference>
<dbReference type="InterPro" id="IPR046885">
    <property type="entry name" value="MnmA-like_C"/>
</dbReference>
<evidence type="ECO:0000256" key="5">
    <source>
        <dbReference type="ARBA" id="ARBA00022490"/>
    </source>
</evidence>
<evidence type="ECO:0000256" key="2">
    <source>
        <dbReference type="ARBA" id="ARBA00006191"/>
    </source>
</evidence>
<dbReference type="NCBIfam" id="TIGR00420">
    <property type="entry name" value="trmU"/>
    <property type="match status" value="1"/>
</dbReference>
<dbReference type="PANTHER" id="PTHR11933:SF5">
    <property type="entry name" value="MITOCHONDRIAL TRNA-SPECIFIC 2-THIOURIDYLASE 1"/>
    <property type="match status" value="1"/>
</dbReference>
<dbReference type="Proteomes" id="UP000192536">
    <property type="component" value="Unassembled WGS sequence"/>
</dbReference>
<dbReference type="FunFam" id="2.30.30.280:FF:000001">
    <property type="entry name" value="tRNA-specific 2-thiouridylase MnmA"/>
    <property type="match status" value="1"/>
</dbReference>
<dbReference type="GO" id="GO:0000049">
    <property type="term" value="F:tRNA binding"/>
    <property type="evidence" value="ECO:0007669"/>
    <property type="project" value="UniProtKB-KW"/>
</dbReference>
<dbReference type="EC" id="2.8.1.13" evidence="3 14"/>
<feature type="site" description="Interaction with tRNA" evidence="14">
    <location>
        <position position="129"/>
    </location>
</feature>
<dbReference type="Pfam" id="PF03054">
    <property type="entry name" value="tRNA_Me_trans"/>
    <property type="match status" value="1"/>
</dbReference>
<keyword evidence="12 14" id="KW-1015">Disulfide bond</keyword>
<comment type="subcellular location">
    <subcellularLocation>
        <location evidence="1 14">Cytoplasm</location>
    </subcellularLocation>
</comment>